<dbReference type="EC" id="2.7.13.3" evidence="3"/>
<dbReference type="SMART" id="SM00387">
    <property type="entry name" value="HATPase_c"/>
    <property type="match status" value="1"/>
</dbReference>
<keyword evidence="6 11" id="KW-0418">Kinase</keyword>
<keyword evidence="7" id="KW-0902">Two-component regulatory system</keyword>
<accession>A0ABV1CJD7</accession>
<dbReference type="InterPro" id="IPR036097">
    <property type="entry name" value="HisK_dim/P_sf"/>
</dbReference>
<evidence type="ECO:0000256" key="5">
    <source>
        <dbReference type="ARBA" id="ARBA00022679"/>
    </source>
</evidence>
<dbReference type="RefSeq" id="WP_349082868.1">
    <property type="nucleotide sequence ID" value="NZ_JBBNFW010000132.1"/>
</dbReference>
<evidence type="ECO:0000256" key="8">
    <source>
        <dbReference type="SAM" id="MobiDB-lite"/>
    </source>
</evidence>
<organism evidence="11 12">
    <name type="scientific">Blautia acetigignens</name>
    <dbReference type="NCBI Taxonomy" id="2981783"/>
    <lineage>
        <taxon>Bacteria</taxon>
        <taxon>Bacillati</taxon>
        <taxon>Bacillota</taxon>
        <taxon>Clostridia</taxon>
        <taxon>Lachnospirales</taxon>
        <taxon>Lachnospiraceae</taxon>
        <taxon>Blautia</taxon>
    </lineage>
</organism>
<dbReference type="SMART" id="SM00388">
    <property type="entry name" value="HisKA"/>
    <property type="match status" value="1"/>
</dbReference>
<dbReference type="SUPFAM" id="SSF55874">
    <property type="entry name" value="ATPase domain of HSP90 chaperone/DNA topoisomerase II/histidine kinase"/>
    <property type="match status" value="1"/>
</dbReference>
<dbReference type="InterPro" id="IPR050351">
    <property type="entry name" value="BphY/WalK/GraS-like"/>
</dbReference>
<feature type="transmembrane region" description="Helical" evidence="9">
    <location>
        <begin position="176"/>
        <end position="201"/>
    </location>
</feature>
<dbReference type="Proteomes" id="UP001470752">
    <property type="component" value="Unassembled WGS sequence"/>
</dbReference>
<dbReference type="Gene3D" id="1.10.287.130">
    <property type="match status" value="1"/>
</dbReference>
<protein>
    <recommendedName>
        <fullName evidence="3">histidine kinase</fullName>
        <ecNumber evidence="3">2.7.13.3</ecNumber>
    </recommendedName>
</protein>
<feature type="region of interest" description="Disordered" evidence="8">
    <location>
        <begin position="58"/>
        <end position="97"/>
    </location>
</feature>
<dbReference type="InterPro" id="IPR005467">
    <property type="entry name" value="His_kinase_dom"/>
</dbReference>
<keyword evidence="9" id="KW-0812">Transmembrane</keyword>
<feature type="domain" description="Histidine kinase" evidence="10">
    <location>
        <begin position="222"/>
        <end position="430"/>
    </location>
</feature>
<keyword evidence="9" id="KW-1133">Transmembrane helix</keyword>
<keyword evidence="4" id="KW-0597">Phosphoprotein</keyword>
<evidence type="ECO:0000256" key="1">
    <source>
        <dbReference type="ARBA" id="ARBA00000085"/>
    </source>
</evidence>
<dbReference type="InterPro" id="IPR004358">
    <property type="entry name" value="Sig_transdc_His_kin-like_C"/>
</dbReference>
<comment type="caution">
    <text evidence="11">The sequence shown here is derived from an EMBL/GenBank/DDBJ whole genome shotgun (WGS) entry which is preliminary data.</text>
</comment>
<evidence type="ECO:0000313" key="12">
    <source>
        <dbReference type="Proteomes" id="UP001470752"/>
    </source>
</evidence>
<evidence type="ECO:0000256" key="7">
    <source>
        <dbReference type="ARBA" id="ARBA00023012"/>
    </source>
</evidence>
<dbReference type="PROSITE" id="PS50109">
    <property type="entry name" value="HIS_KIN"/>
    <property type="match status" value="1"/>
</dbReference>
<evidence type="ECO:0000259" key="10">
    <source>
        <dbReference type="PROSITE" id="PS50109"/>
    </source>
</evidence>
<evidence type="ECO:0000256" key="3">
    <source>
        <dbReference type="ARBA" id="ARBA00012438"/>
    </source>
</evidence>
<gene>
    <name evidence="11" type="ORF">AAAX94_05615</name>
</gene>
<dbReference type="CDD" id="cd00082">
    <property type="entry name" value="HisKA"/>
    <property type="match status" value="1"/>
</dbReference>
<dbReference type="InterPro" id="IPR036890">
    <property type="entry name" value="HATPase_C_sf"/>
</dbReference>
<evidence type="ECO:0000313" key="11">
    <source>
        <dbReference type="EMBL" id="MEQ2412497.1"/>
    </source>
</evidence>
<dbReference type="Pfam" id="PF02518">
    <property type="entry name" value="HATPase_c"/>
    <property type="match status" value="1"/>
</dbReference>
<dbReference type="PANTHER" id="PTHR45453">
    <property type="entry name" value="PHOSPHATE REGULON SENSOR PROTEIN PHOR"/>
    <property type="match status" value="1"/>
</dbReference>
<proteinExistence type="predicted"/>
<keyword evidence="12" id="KW-1185">Reference proteome</keyword>
<dbReference type="SUPFAM" id="SSF47384">
    <property type="entry name" value="Homodimeric domain of signal transducing histidine kinase"/>
    <property type="match status" value="1"/>
</dbReference>
<dbReference type="InterPro" id="IPR003661">
    <property type="entry name" value="HisK_dim/P_dom"/>
</dbReference>
<dbReference type="Gene3D" id="3.30.565.10">
    <property type="entry name" value="Histidine kinase-like ATPase, C-terminal domain"/>
    <property type="match status" value="1"/>
</dbReference>
<keyword evidence="9" id="KW-0472">Membrane</keyword>
<dbReference type="PANTHER" id="PTHR45453:SF1">
    <property type="entry name" value="PHOSPHATE REGULON SENSOR PROTEIN PHOR"/>
    <property type="match status" value="1"/>
</dbReference>
<comment type="subcellular location">
    <subcellularLocation>
        <location evidence="2">Membrane</location>
    </subcellularLocation>
</comment>
<dbReference type="EMBL" id="JBBNFW010000132">
    <property type="protein sequence ID" value="MEQ2412497.1"/>
    <property type="molecule type" value="Genomic_DNA"/>
</dbReference>
<dbReference type="GO" id="GO:0016301">
    <property type="term" value="F:kinase activity"/>
    <property type="evidence" value="ECO:0007669"/>
    <property type="project" value="UniProtKB-KW"/>
</dbReference>
<reference evidence="11 12" key="1">
    <citation type="submission" date="2024-04" db="EMBL/GenBank/DDBJ databases">
        <title>Human intestinal bacterial collection.</title>
        <authorList>
            <person name="Pauvert C."/>
            <person name="Hitch T.C.A."/>
            <person name="Clavel T."/>
        </authorList>
    </citation>
    <scope>NUCLEOTIDE SEQUENCE [LARGE SCALE GENOMIC DNA]</scope>
    <source>
        <strain evidence="11 12">CLA-AA-H161</strain>
    </source>
</reference>
<evidence type="ECO:0000256" key="4">
    <source>
        <dbReference type="ARBA" id="ARBA00022553"/>
    </source>
</evidence>
<keyword evidence="5" id="KW-0808">Transferase</keyword>
<feature type="compositionally biased region" description="Low complexity" evidence="8">
    <location>
        <begin position="58"/>
        <end position="68"/>
    </location>
</feature>
<dbReference type="Pfam" id="PF00512">
    <property type="entry name" value="HisKA"/>
    <property type="match status" value="1"/>
</dbReference>
<comment type="catalytic activity">
    <reaction evidence="1">
        <text>ATP + protein L-histidine = ADP + protein N-phospho-L-histidine.</text>
        <dbReference type="EC" id="2.7.13.3"/>
    </reaction>
</comment>
<dbReference type="InterPro" id="IPR003594">
    <property type="entry name" value="HATPase_dom"/>
</dbReference>
<evidence type="ECO:0000256" key="9">
    <source>
        <dbReference type="SAM" id="Phobius"/>
    </source>
</evidence>
<evidence type="ECO:0000256" key="6">
    <source>
        <dbReference type="ARBA" id="ARBA00022777"/>
    </source>
</evidence>
<sequence>MLKKMRWHFILAAMAAVFIMLVVVLAGVNVWNYHNTASRADQRIQEIYTFEAGEATGIEGETGPTAGASQNPEIPPSDTAESLPPVFPDPGQERDPEAPYTTRFFLVKLDENEEITKVSTDFIASVTQEEAEEYARNILNGKRKKGYYKNYRFQILSDNNGKIVIFLNCSMELHSAWNVLLISCLMGIVCFFIVFLLVLLLSRRAMKPYIRNMERQKRFITDASHEIKTPLTSIATSVDVIEMEHGTDEWTDNIHKQTAKMSRMVADLVTLSRLDEENPFPEKIEFSLSDAVWEAAEPFASLAKAQGKAYTQRIEENLTLCGNPDSIRQLISILLDNALKYSDEHGSIRLDVYKVHGKTKIEVFNTCILEDTKNLSRLFDRFYRPDDSRSQKTGGTGIGLSIAQAVAEAYGGKIKVHSKDGKSILFQVSI</sequence>
<evidence type="ECO:0000256" key="2">
    <source>
        <dbReference type="ARBA" id="ARBA00004370"/>
    </source>
</evidence>
<name>A0ABV1CJD7_9FIRM</name>
<dbReference type="PRINTS" id="PR00344">
    <property type="entry name" value="BCTRLSENSOR"/>
</dbReference>